<dbReference type="SUPFAM" id="SSF46626">
    <property type="entry name" value="Cytochrome c"/>
    <property type="match status" value="1"/>
</dbReference>
<feature type="domain" description="DUF1588" evidence="3">
    <location>
        <begin position="631"/>
        <end position="728"/>
    </location>
</feature>
<dbReference type="InterPro" id="IPR013042">
    <property type="entry name" value="DUF1592"/>
</dbReference>
<evidence type="ECO:0000259" key="4">
    <source>
        <dbReference type="Pfam" id="PF07631"/>
    </source>
</evidence>
<accession>A0A518DKF5</accession>
<dbReference type="Pfam" id="PF07626">
    <property type="entry name" value="PSD3"/>
    <property type="match status" value="1"/>
</dbReference>
<dbReference type="Pfam" id="PF07627">
    <property type="entry name" value="PSCyt3"/>
    <property type="match status" value="1"/>
</dbReference>
<dbReference type="Pfam" id="PF07631">
    <property type="entry name" value="PSD4"/>
    <property type="match status" value="1"/>
</dbReference>
<evidence type="ECO:0000259" key="1">
    <source>
        <dbReference type="Pfam" id="PF07624"/>
    </source>
</evidence>
<evidence type="ECO:0000313" key="6">
    <source>
        <dbReference type="EMBL" id="QDU92315.1"/>
    </source>
</evidence>
<evidence type="ECO:0008006" key="8">
    <source>
        <dbReference type="Google" id="ProtNLM"/>
    </source>
</evidence>
<dbReference type="EMBL" id="CP036433">
    <property type="protein sequence ID" value="QDU92315.1"/>
    <property type="molecule type" value="Genomic_DNA"/>
</dbReference>
<dbReference type="InterPro" id="IPR013039">
    <property type="entry name" value="DUF1588"/>
</dbReference>
<sequence>MRRISQKASIIARFNQQAVVWCVVWCVLVLLALAVSPCAAEDDFQATVAPFLQRHCYACHGAEKQEARIRYDKIDGFDVGDRNLWTMVHEQLSADQMPPEDRPQPSAAEKKRILSWIEREQRALGAGAARRLNRRELSAALQDLTGLSVDFAAGLPGDGKLAGFDTGAAALQDAASSVDQMMQVTRRAVDGIRFLEPSPGPVFHADLREATDVRKSLDAWVELGAASKMRGFAVPGVGLHLDAKWLGDRDELEIYMPPPATGRGLLRLTLVVAARKYFEGVPHPHLWVDVGGKDVDYREITGTLEQPQELVYVVQLEDVGIGSKGVKIGLSNKVETPYGVEGFANEDKSKEPIPGGASLFRPDYDRKERLLDKHPAPFIVLQSIRVEPNFVAAWPPAEWESISGPFTDDLESAKRLLALWTERAWRRPAEDAERERFLALYQRLREREFSFDEALKAAFHSVLLTPTFRFLPSPADEDEGIAQHAIASRLSFMLWGGPPDPQLRRLAAAGKLRDPRVLDEQVDRLLADPRSDGFFRPFVMQWLELEQPITVVQDHIGKQDFRFGRHLKASMKEETISYIAQLFIENRPAQELIDSDWTMMNQILAHHYGYDEIEGAHLRKVELRRDDPRGGGILSHAGVQSMLCWMGDNWVIYRGAWALRHILDDPPPPPPLEVPELDPSAGDNRGKTFKELLMQHQENAQCAVCHKSMDPLGFAFQNFDVGGRWRDVEFDSYTWGGLDGKKVWNGAGKSRPVDAVGHLPRGEEFATFAEFKEAFLQHYMPDLTRGVMKNLIIYAAGREPDVVVLAEIRAIMKEQEPQAYPLGNLLKAVIRSQAFLNP</sequence>
<feature type="domain" description="DUF1585" evidence="1">
    <location>
        <begin position="762"/>
        <end position="835"/>
    </location>
</feature>
<gene>
    <name evidence="6" type="ORF">Pla8534_00600</name>
</gene>
<feature type="domain" description="DUF1595" evidence="5">
    <location>
        <begin position="413"/>
        <end position="471"/>
    </location>
</feature>
<protein>
    <recommendedName>
        <fullName evidence="8">Planctomycete cytochrome C</fullName>
    </recommendedName>
</protein>
<name>A0A518DKF5_9BACT</name>
<evidence type="ECO:0000259" key="5">
    <source>
        <dbReference type="Pfam" id="PF07637"/>
    </source>
</evidence>
<dbReference type="KEGG" id="lcre:Pla8534_00600"/>
<evidence type="ECO:0000259" key="2">
    <source>
        <dbReference type="Pfam" id="PF07626"/>
    </source>
</evidence>
<dbReference type="GO" id="GO:0009055">
    <property type="term" value="F:electron transfer activity"/>
    <property type="evidence" value="ECO:0007669"/>
    <property type="project" value="InterPro"/>
</dbReference>
<dbReference type="AlphaFoldDB" id="A0A518DKF5"/>
<dbReference type="InterPro" id="IPR013043">
    <property type="entry name" value="DUF1595"/>
</dbReference>
<dbReference type="Pfam" id="PF07637">
    <property type="entry name" value="PSD5"/>
    <property type="match status" value="1"/>
</dbReference>
<dbReference type="InterPro" id="IPR013036">
    <property type="entry name" value="DUF1587"/>
</dbReference>
<dbReference type="Proteomes" id="UP000317648">
    <property type="component" value="Chromosome"/>
</dbReference>
<evidence type="ECO:0000313" key="7">
    <source>
        <dbReference type="Proteomes" id="UP000317648"/>
    </source>
</evidence>
<dbReference type="InterPro" id="IPR011478">
    <property type="entry name" value="DUF1585"/>
</dbReference>
<evidence type="ECO:0000259" key="3">
    <source>
        <dbReference type="Pfam" id="PF07627"/>
    </source>
</evidence>
<feature type="domain" description="DUF1587" evidence="2">
    <location>
        <begin position="130"/>
        <end position="190"/>
    </location>
</feature>
<keyword evidence="7" id="KW-1185">Reference proteome</keyword>
<feature type="domain" description="DUF1592" evidence="4">
    <location>
        <begin position="482"/>
        <end position="609"/>
    </location>
</feature>
<dbReference type="GO" id="GO:0020037">
    <property type="term" value="F:heme binding"/>
    <property type="evidence" value="ECO:0007669"/>
    <property type="project" value="InterPro"/>
</dbReference>
<reference evidence="6 7" key="1">
    <citation type="submission" date="2019-02" db="EMBL/GenBank/DDBJ databases">
        <title>Deep-cultivation of Planctomycetes and their phenomic and genomic characterization uncovers novel biology.</title>
        <authorList>
            <person name="Wiegand S."/>
            <person name="Jogler M."/>
            <person name="Boedeker C."/>
            <person name="Pinto D."/>
            <person name="Vollmers J."/>
            <person name="Rivas-Marin E."/>
            <person name="Kohn T."/>
            <person name="Peeters S.H."/>
            <person name="Heuer A."/>
            <person name="Rast P."/>
            <person name="Oberbeckmann S."/>
            <person name="Bunk B."/>
            <person name="Jeske O."/>
            <person name="Meyerdierks A."/>
            <person name="Storesund J.E."/>
            <person name="Kallscheuer N."/>
            <person name="Luecker S."/>
            <person name="Lage O.M."/>
            <person name="Pohl T."/>
            <person name="Merkel B.J."/>
            <person name="Hornburger P."/>
            <person name="Mueller R.-W."/>
            <person name="Bruemmer F."/>
            <person name="Labrenz M."/>
            <person name="Spormann A.M."/>
            <person name="Op den Camp H."/>
            <person name="Overmann J."/>
            <person name="Amann R."/>
            <person name="Jetten M.S.M."/>
            <person name="Mascher T."/>
            <person name="Medema M.H."/>
            <person name="Devos D.P."/>
            <person name="Kaster A.-K."/>
            <person name="Ovreas L."/>
            <person name="Rohde M."/>
            <person name="Galperin M.Y."/>
            <person name="Jogler C."/>
        </authorList>
    </citation>
    <scope>NUCLEOTIDE SEQUENCE [LARGE SCALE GENOMIC DNA]</scope>
    <source>
        <strain evidence="6 7">Pla85_3_4</strain>
    </source>
</reference>
<organism evidence="6 7">
    <name type="scientific">Lignipirellula cremea</name>
    <dbReference type="NCBI Taxonomy" id="2528010"/>
    <lineage>
        <taxon>Bacteria</taxon>
        <taxon>Pseudomonadati</taxon>
        <taxon>Planctomycetota</taxon>
        <taxon>Planctomycetia</taxon>
        <taxon>Pirellulales</taxon>
        <taxon>Pirellulaceae</taxon>
        <taxon>Lignipirellula</taxon>
    </lineage>
</organism>
<dbReference type="InterPro" id="IPR036909">
    <property type="entry name" value="Cyt_c-like_dom_sf"/>
</dbReference>
<dbReference type="Pfam" id="PF07624">
    <property type="entry name" value="PSD2"/>
    <property type="match status" value="1"/>
</dbReference>
<proteinExistence type="predicted"/>
<dbReference type="OrthoDB" id="188778at2"/>